<dbReference type="Proteomes" id="UP000602745">
    <property type="component" value="Unassembled WGS sequence"/>
</dbReference>
<dbReference type="RefSeq" id="WP_188411234.1">
    <property type="nucleotide sequence ID" value="NZ_BMCP01000010.1"/>
</dbReference>
<evidence type="ECO:0000313" key="3">
    <source>
        <dbReference type="Proteomes" id="UP000602745"/>
    </source>
</evidence>
<dbReference type="EMBL" id="BMCP01000010">
    <property type="protein sequence ID" value="GGE55447.1"/>
    <property type="molecule type" value="Genomic_DNA"/>
</dbReference>
<dbReference type="SUPFAM" id="SSF50800">
    <property type="entry name" value="PK beta-barrel domain-like"/>
    <property type="match status" value="1"/>
</dbReference>
<gene>
    <name evidence="2" type="ORF">GCM10007276_35640</name>
</gene>
<dbReference type="Gene3D" id="2.40.33.20">
    <property type="entry name" value="PK beta-barrel domain-like"/>
    <property type="match status" value="1"/>
</dbReference>
<keyword evidence="3" id="KW-1185">Reference proteome</keyword>
<evidence type="ECO:0000259" key="1">
    <source>
        <dbReference type="PROSITE" id="PS51340"/>
    </source>
</evidence>
<sequence>MSAAKLAALYRYPVKGLSAEALAHVDLEEGQTLPHDRIYAVELGERRFDPTVPTWLPKIAFLCLMKDAPLAQLDSRFDAETWTLTLARGDEILAEGNLETEEGQAAVLAVLDHHRGPRREGELRIVRSPGHSFSDVSRKAVSIINLASLRAIEDFIGRPVDPLRFRANLYLDGLEPWVENQWIDRELTTEAGLKLRVYKTTTRCAATEVDPASGERDIDMTGVLRELTGDNVCGVYADVVTDGQLKLGDELRLSST</sequence>
<proteinExistence type="predicted"/>
<dbReference type="InterPro" id="IPR005302">
    <property type="entry name" value="MoCF_Sase_C"/>
</dbReference>
<dbReference type="PROSITE" id="PS51340">
    <property type="entry name" value="MOSC"/>
    <property type="match status" value="1"/>
</dbReference>
<reference evidence="2" key="1">
    <citation type="journal article" date="2014" name="Int. J. Syst. Evol. Microbiol.">
        <title>Complete genome sequence of Corynebacterium casei LMG S-19264T (=DSM 44701T), isolated from a smear-ripened cheese.</title>
        <authorList>
            <consortium name="US DOE Joint Genome Institute (JGI-PGF)"/>
            <person name="Walter F."/>
            <person name="Albersmeier A."/>
            <person name="Kalinowski J."/>
            <person name="Ruckert C."/>
        </authorList>
    </citation>
    <scope>NUCLEOTIDE SEQUENCE</scope>
    <source>
        <strain evidence="2">CCM 7684</strain>
    </source>
</reference>
<dbReference type="GO" id="GO:0030151">
    <property type="term" value="F:molybdenum ion binding"/>
    <property type="evidence" value="ECO:0007669"/>
    <property type="project" value="InterPro"/>
</dbReference>
<reference evidence="2" key="2">
    <citation type="submission" date="2020-09" db="EMBL/GenBank/DDBJ databases">
        <authorList>
            <person name="Sun Q."/>
            <person name="Sedlacek I."/>
        </authorList>
    </citation>
    <scope>NUCLEOTIDE SEQUENCE</scope>
    <source>
        <strain evidence="2">CCM 7684</strain>
    </source>
</reference>
<dbReference type="GO" id="GO:0030170">
    <property type="term" value="F:pyridoxal phosphate binding"/>
    <property type="evidence" value="ECO:0007669"/>
    <property type="project" value="InterPro"/>
</dbReference>
<comment type="caution">
    <text evidence="2">The sequence shown here is derived from an EMBL/GenBank/DDBJ whole genome shotgun (WGS) entry which is preliminary data.</text>
</comment>
<dbReference type="GO" id="GO:0003824">
    <property type="term" value="F:catalytic activity"/>
    <property type="evidence" value="ECO:0007669"/>
    <property type="project" value="InterPro"/>
</dbReference>
<dbReference type="Pfam" id="PF03473">
    <property type="entry name" value="MOSC"/>
    <property type="match status" value="1"/>
</dbReference>
<accession>A0A8J2YNV7</accession>
<feature type="domain" description="MOSC" evidence="1">
    <location>
        <begin position="108"/>
        <end position="254"/>
    </location>
</feature>
<name>A0A8J2YNV7_9RHOB</name>
<dbReference type="AlphaFoldDB" id="A0A8J2YNV7"/>
<evidence type="ECO:0000313" key="2">
    <source>
        <dbReference type="EMBL" id="GGE55447.1"/>
    </source>
</evidence>
<protein>
    <submittedName>
        <fullName evidence="2">Molybdenum cofactor sulfurase</fullName>
    </submittedName>
</protein>
<organism evidence="2 3">
    <name type="scientific">Agaricicola taiwanensis</name>
    <dbReference type="NCBI Taxonomy" id="591372"/>
    <lineage>
        <taxon>Bacteria</taxon>
        <taxon>Pseudomonadati</taxon>
        <taxon>Pseudomonadota</taxon>
        <taxon>Alphaproteobacteria</taxon>
        <taxon>Rhodobacterales</taxon>
        <taxon>Paracoccaceae</taxon>
        <taxon>Agaricicola</taxon>
    </lineage>
</organism>
<dbReference type="InterPro" id="IPR011037">
    <property type="entry name" value="Pyrv_Knase-like_insert_dom_sf"/>
</dbReference>